<protein>
    <submittedName>
        <fullName evidence="1">Uncharacterized protein</fullName>
    </submittedName>
</protein>
<dbReference type="Proteomes" id="UP000176005">
    <property type="component" value="Unassembled WGS sequence"/>
</dbReference>
<evidence type="ECO:0000313" key="2">
    <source>
        <dbReference type="Proteomes" id="UP000176005"/>
    </source>
</evidence>
<reference evidence="1 2" key="1">
    <citation type="journal article" date="2016" name="Front. Microbiol.">
        <title>Comparative Genomics Analysis of Streptomyces Species Reveals Their Adaptation to the Marine Environment and Their Diversity at the Genomic Level.</title>
        <authorList>
            <person name="Tian X."/>
            <person name="Zhang Z."/>
            <person name="Yang T."/>
            <person name="Chen M."/>
            <person name="Li J."/>
            <person name="Chen F."/>
            <person name="Yang J."/>
            <person name="Li W."/>
            <person name="Zhang B."/>
            <person name="Zhang Z."/>
            <person name="Wu J."/>
            <person name="Zhang C."/>
            <person name="Long L."/>
            <person name="Xiao J."/>
        </authorList>
    </citation>
    <scope>NUCLEOTIDE SEQUENCE [LARGE SCALE GENOMIC DNA]</scope>
    <source>
        <strain evidence="1 2">SCSIO 10429</strain>
    </source>
</reference>
<accession>A0A1E7L6A7</accession>
<dbReference type="RefSeq" id="WP_070016905.1">
    <property type="nucleotide sequence ID" value="NZ_LJGW01000214.1"/>
</dbReference>
<evidence type="ECO:0000313" key="1">
    <source>
        <dbReference type="EMBL" id="OEV11543.1"/>
    </source>
</evidence>
<proteinExistence type="predicted"/>
<dbReference type="AlphaFoldDB" id="A0A1E7L6A7"/>
<comment type="caution">
    <text evidence="1">The sequence shown here is derived from an EMBL/GenBank/DDBJ whole genome shotgun (WGS) entry which is preliminary data.</text>
</comment>
<gene>
    <name evidence="1" type="ORF">AN218_12390</name>
</gene>
<keyword evidence="2" id="KW-1185">Reference proteome</keyword>
<organism evidence="1 2">
    <name type="scientific">Streptomyces nanshensis</name>
    <dbReference type="NCBI Taxonomy" id="518642"/>
    <lineage>
        <taxon>Bacteria</taxon>
        <taxon>Bacillati</taxon>
        <taxon>Actinomycetota</taxon>
        <taxon>Actinomycetes</taxon>
        <taxon>Kitasatosporales</taxon>
        <taxon>Streptomycetaceae</taxon>
        <taxon>Streptomyces</taxon>
    </lineage>
</organism>
<name>A0A1E7L6A7_9ACTN</name>
<sequence length="184" mass="20791">MAKQPRPARLRRATDLARAQQAVANLTMTTPDWDQTQQALRRRFSVHGMLVRAALRTVISGAELHEALHTKPVAHDGIWIPPEEREAYLLHFSRAATRLVHRLKIAALARHPRGPHGERRTRRHLYRQAHRITAALVSGTSVYYKAPELDKEAARESLRIPLGLVHHLVSGTPLPAECSTSQDW</sequence>
<dbReference type="EMBL" id="LJGW01000214">
    <property type="protein sequence ID" value="OEV11543.1"/>
    <property type="molecule type" value="Genomic_DNA"/>
</dbReference>